<keyword evidence="2" id="KW-0547">Nucleotide-binding</keyword>
<evidence type="ECO:0000256" key="1">
    <source>
        <dbReference type="ARBA" id="ARBA00009690"/>
    </source>
</evidence>
<dbReference type="InterPro" id="IPR045061">
    <property type="entry name" value="FtsZ/CetZ"/>
</dbReference>
<protein>
    <recommendedName>
        <fullName evidence="7">Tubulin/FtsZ GTPase domain-containing protein</fullName>
    </recommendedName>
</protein>
<sequence length="279" mass="28832">MLFEFDSLAEQKANLKVIGVGGAGGNAVNRMIQAGMSGVDFMVINTDAQDLDNNGAENKIQIGKNLTKGLGAGAKSEIGKDAMEADKEVVQSMIEGADMVFITAGMGGGTGTGAAPIAAQIAREMGILTVGIVTLPFNFEGPKRMNRGLAGVTELRKACDTVIAIPNQKLMSIVDKDTTVVEAFKLADSILHHASKGISDLINVHGLINLDFADVETVMKNMGEAVMGTGSASGEERAVLAAQQAISSPLLDNASVSGAQGVLVNITGSTDLTLIEVDQ</sequence>
<dbReference type="GO" id="GO:0051301">
    <property type="term" value="P:cell division"/>
    <property type="evidence" value="ECO:0007669"/>
    <property type="project" value="TreeGrafter"/>
</dbReference>
<feature type="domain" description="Tubulin/FtsZ 2-layer sandwich" evidence="5">
    <location>
        <begin position="208"/>
        <end position="279"/>
    </location>
</feature>
<dbReference type="Pfam" id="PF12327">
    <property type="entry name" value="FtsZ_C"/>
    <property type="match status" value="1"/>
</dbReference>
<dbReference type="AlphaFoldDB" id="A0A382M7S8"/>
<dbReference type="CDD" id="cd02201">
    <property type="entry name" value="FtsZ_type1"/>
    <property type="match status" value="1"/>
</dbReference>
<feature type="non-terminal residue" evidence="6">
    <location>
        <position position="279"/>
    </location>
</feature>
<dbReference type="InterPro" id="IPR003008">
    <property type="entry name" value="Tubulin_FtsZ_GTPase"/>
</dbReference>
<dbReference type="HAMAP" id="MF_00909">
    <property type="entry name" value="FtsZ"/>
    <property type="match status" value="1"/>
</dbReference>
<accession>A0A382M7S8</accession>
<dbReference type="PRINTS" id="PR00423">
    <property type="entry name" value="CELLDVISFTSZ"/>
</dbReference>
<dbReference type="PANTHER" id="PTHR30314:SF3">
    <property type="entry name" value="MITOCHONDRIAL DIVISION PROTEIN FSZA"/>
    <property type="match status" value="1"/>
</dbReference>
<reference evidence="6" key="1">
    <citation type="submission" date="2018-05" db="EMBL/GenBank/DDBJ databases">
        <authorList>
            <person name="Lanie J.A."/>
            <person name="Ng W.-L."/>
            <person name="Kazmierczak K.M."/>
            <person name="Andrzejewski T.M."/>
            <person name="Davidsen T.M."/>
            <person name="Wayne K.J."/>
            <person name="Tettelin H."/>
            <person name="Glass J.I."/>
            <person name="Rusch D."/>
            <person name="Podicherti R."/>
            <person name="Tsui H.-C.T."/>
            <person name="Winkler M.E."/>
        </authorList>
    </citation>
    <scope>NUCLEOTIDE SEQUENCE</scope>
</reference>
<dbReference type="InterPro" id="IPR008280">
    <property type="entry name" value="Tub_FtsZ_C"/>
</dbReference>
<dbReference type="Pfam" id="PF00091">
    <property type="entry name" value="Tubulin"/>
    <property type="match status" value="1"/>
</dbReference>
<dbReference type="NCBIfam" id="TIGR00065">
    <property type="entry name" value="ftsZ"/>
    <property type="match status" value="1"/>
</dbReference>
<evidence type="ECO:0000313" key="6">
    <source>
        <dbReference type="EMBL" id="SVC45013.1"/>
    </source>
</evidence>
<dbReference type="InterPro" id="IPR037103">
    <property type="entry name" value="Tubulin/FtsZ-like_C"/>
</dbReference>
<organism evidence="6">
    <name type="scientific">marine metagenome</name>
    <dbReference type="NCBI Taxonomy" id="408172"/>
    <lineage>
        <taxon>unclassified sequences</taxon>
        <taxon>metagenomes</taxon>
        <taxon>ecological metagenomes</taxon>
    </lineage>
</organism>
<comment type="similarity">
    <text evidence="1">Belongs to the FtsZ family.</text>
</comment>
<dbReference type="Gene3D" id="3.30.1330.20">
    <property type="entry name" value="Tubulin/FtsZ, C-terminal domain"/>
    <property type="match status" value="1"/>
</dbReference>
<dbReference type="SMART" id="SM00865">
    <property type="entry name" value="Tubulin_C"/>
    <property type="match status" value="1"/>
</dbReference>
<evidence type="ECO:0000256" key="2">
    <source>
        <dbReference type="ARBA" id="ARBA00022741"/>
    </source>
</evidence>
<dbReference type="Gene3D" id="3.40.50.1440">
    <property type="entry name" value="Tubulin/FtsZ, GTPase domain"/>
    <property type="match status" value="1"/>
</dbReference>
<dbReference type="SUPFAM" id="SSF55307">
    <property type="entry name" value="Tubulin C-terminal domain-like"/>
    <property type="match status" value="1"/>
</dbReference>
<dbReference type="InterPro" id="IPR036525">
    <property type="entry name" value="Tubulin/FtsZ_GTPase_sf"/>
</dbReference>
<dbReference type="GO" id="GO:0032153">
    <property type="term" value="C:cell division site"/>
    <property type="evidence" value="ECO:0007669"/>
    <property type="project" value="TreeGrafter"/>
</dbReference>
<dbReference type="SMART" id="SM00864">
    <property type="entry name" value="Tubulin"/>
    <property type="match status" value="1"/>
</dbReference>
<gene>
    <name evidence="6" type="ORF">METZ01_LOCUS297867</name>
</gene>
<dbReference type="GO" id="GO:0005525">
    <property type="term" value="F:GTP binding"/>
    <property type="evidence" value="ECO:0007669"/>
    <property type="project" value="UniProtKB-KW"/>
</dbReference>
<evidence type="ECO:0000259" key="4">
    <source>
        <dbReference type="SMART" id="SM00864"/>
    </source>
</evidence>
<evidence type="ECO:0000256" key="3">
    <source>
        <dbReference type="ARBA" id="ARBA00023134"/>
    </source>
</evidence>
<proteinExistence type="inferred from homology"/>
<feature type="domain" description="Tubulin/FtsZ GTPase" evidence="4">
    <location>
        <begin position="14"/>
        <end position="206"/>
    </location>
</feature>
<keyword evidence="3" id="KW-0342">GTP-binding</keyword>
<name>A0A382M7S8_9ZZZZ</name>
<dbReference type="InterPro" id="IPR000158">
    <property type="entry name" value="Cell_div_FtsZ"/>
</dbReference>
<dbReference type="PANTHER" id="PTHR30314">
    <property type="entry name" value="CELL DIVISION PROTEIN FTSZ-RELATED"/>
    <property type="match status" value="1"/>
</dbReference>
<dbReference type="FunFam" id="3.40.50.1440:FF:000001">
    <property type="entry name" value="Cell division protein FtsZ"/>
    <property type="match status" value="1"/>
</dbReference>
<dbReference type="GO" id="GO:0003924">
    <property type="term" value="F:GTPase activity"/>
    <property type="evidence" value="ECO:0007669"/>
    <property type="project" value="InterPro"/>
</dbReference>
<dbReference type="InterPro" id="IPR024757">
    <property type="entry name" value="FtsZ_C"/>
</dbReference>
<evidence type="ECO:0000259" key="5">
    <source>
        <dbReference type="SMART" id="SM00865"/>
    </source>
</evidence>
<dbReference type="EMBL" id="UINC01091890">
    <property type="protein sequence ID" value="SVC45013.1"/>
    <property type="molecule type" value="Genomic_DNA"/>
</dbReference>
<dbReference type="InterPro" id="IPR018316">
    <property type="entry name" value="Tubulin/FtsZ_2-layer-sand-dom"/>
</dbReference>
<dbReference type="GO" id="GO:0005737">
    <property type="term" value="C:cytoplasm"/>
    <property type="evidence" value="ECO:0007669"/>
    <property type="project" value="TreeGrafter"/>
</dbReference>
<dbReference type="SUPFAM" id="SSF52490">
    <property type="entry name" value="Tubulin nucleotide-binding domain-like"/>
    <property type="match status" value="1"/>
</dbReference>
<evidence type="ECO:0008006" key="7">
    <source>
        <dbReference type="Google" id="ProtNLM"/>
    </source>
</evidence>